<gene>
    <name evidence="2" type="ordered locus">Os10g0532901</name>
    <name evidence="2" type="ORF">OSNPB_100532901</name>
</gene>
<dbReference type="AlphaFoldDB" id="A0A0N7KS45"/>
<sequence>MIRLILSSTERQPSARIELADDMGRQYQGHPRNISSLSTDESPSNAINAHTGEADVQIRWSWTLAAEIACFVGQDPRVTAMAASHEGTQKQEQGNEGRRKELEGRFWIVE</sequence>
<accession>A0A0N7KS45</accession>
<feature type="compositionally biased region" description="Basic and acidic residues" evidence="1">
    <location>
        <begin position="87"/>
        <end position="102"/>
    </location>
</feature>
<evidence type="ECO:0000313" key="2">
    <source>
        <dbReference type="EMBL" id="BAT11794.1"/>
    </source>
</evidence>
<keyword evidence="3" id="KW-1185">Reference proteome</keyword>
<dbReference type="Proteomes" id="UP000059680">
    <property type="component" value="Chromosome 10"/>
</dbReference>
<proteinExistence type="predicted"/>
<organism evidence="2 3">
    <name type="scientific">Oryza sativa subsp. japonica</name>
    <name type="common">Rice</name>
    <dbReference type="NCBI Taxonomy" id="39947"/>
    <lineage>
        <taxon>Eukaryota</taxon>
        <taxon>Viridiplantae</taxon>
        <taxon>Streptophyta</taxon>
        <taxon>Embryophyta</taxon>
        <taxon>Tracheophyta</taxon>
        <taxon>Spermatophyta</taxon>
        <taxon>Magnoliopsida</taxon>
        <taxon>Liliopsida</taxon>
        <taxon>Poales</taxon>
        <taxon>Poaceae</taxon>
        <taxon>BOP clade</taxon>
        <taxon>Oryzoideae</taxon>
        <taxon>Oryzeae</taxon>
        <taxon>Oryzinae</taxon>
        <taxon>Oryza</taxon>
        <taxon>Oryza sativa</taxon>
    </lineage>
</organism>
<feature type="region of interest" description="Disordered" evidence="1">
    <location>
        <begin position="81"/>
        <end position="102"/>
    </location>
</feature>
<feature type="compositionally biased region" description="Polar residues" evidence="1">
    <location>
        <begin position="33"/>
        <end position="47"/>
    </location>
</feature>
<evidence type="ECO:0000313" key="3">
    <source>
        <dbReference type="Proteomes" id="UP000059680"/>
    </source>
</evidence>
<name>A0A0N7KS45_ORYSJ</name>
<dbReference type="EMBL" id="AP014966">
    <property type="protein sequence ID" value="BAT11794.1"/>
    <property type="molecule type" value="Genomic_DNA"/>
</dbReference>
<dbReference type="InParanoid" id="A0A0N7KS45"/>
<reference evidence="3" key="1">
    <citation type="journal article" date="2005" name="Nature">
        <title>The map-based sequence of the rice genome.</title>
        <authorList>
            <consortium name="International rice genome sequencing project (IRGSP)"/>
            <person name="Matsumoto T."/>
            <person name="Wu J."/>
            <person name="Kanamori H."/>
            <person name="Katayose Y."/>
            <person name="Fujisawa M."/>
            <person name="Namiki N."/>
            <person name="Mizuno H."/>
            <person name="Yamamoto K."/>
            <person name="Antonio B.A."/>
            <person name="Baba T."/>
            <person name="Sakata K."/>
            <person name="Nagamura Y."/>
            <person name="Aoki H."/>
            <person name="Arikawa K."/>
            <person name="Arita K."/>
            <person name="Bito T."/>
            <person name="Chiden Y."/>
            <person name="Fujitsuka N."/>
            <person name="Fukunaka R."/>
            <person name="Hamada M."/>
            <person name="Harada C."/>
            <person name="Hayashi A."/>
            <person name="Hijishita S."/>
            <person name="Honda M."/>
            <person name="Hosokawa S."/>
            <person name="Ichikawa Y."/>
            <person name="Idonuma A."/>
            <person name="Iijima M."/>
            <person name="Ikeda M."/>
            <person name="Ikeno M."/>
            <person name="Ito K."/>
            <person name="Ito S."/>
            <person name="Ito T."/>
            <person name="Ito Y."/>
            <person name="Ito Y."/>
            <person name="Iwabuchi A."/>
            <person name="Kamiya K."/>
            <person name="Karasawa W."/>
            <person name="Kurita K."/>
            <person name="Katagiri S."/>
            <person name="Kikuta A."/>
            <person name="Kobayashi H."/>
            <person name="Kobayashi N."/>
            <person name="Machita K."/>
            <person name="Maehara T."/>
            <person name="Masukawa M."/>
            <person name="Mizubayashi T."/>
            <person name="Mukai Y."/>
            <person name="Nagasaki H."/>
            <person name="Nagata Y."/>
            <person name="Naito S."/>
            <person name="Nakashima M."/>
            <person name="Nakama Y."/>
            <person name="Nakamichi Y."/>
            <person name="Nakamura M."/>
            <person name="Meguro A."/>
            <person name="Negishi M."/>
            <person name="Ohta I."/>
            <person name="Ohta T."/>
            <person name="Okamoto M."/>
            <person name="Ono N."/>
            <person name="Saji S."/>
            <person name="Sakaguchi M."/>
            <person name="Sakai K."/>
            <person name="Shibata M."/>
            <person name="Shimokawa T."/>
            <person name="Song J."/>
            <person name="Takazaki Y."/>
            <person name="Terasawa K."/>
            <person name="Tsugane M."/>
            <person name="Tsuji K."/>
            <person name="Ueda S."/>
            <person name="Waki K."/>
            <person name="Yamagata H."/>
            <person name="Yamamoto M."/>
            <person name="Yamamoto S."/>
            <person name="Yamane H."/>
            <person name="Yoshiki S."/>
            <person name="Yoshihara R."/>
            <person name="Yukawa K."/>
            <person name="Zhong H."/>
            <person name="Yano M."/>
            <person name="Yuan Q."/>
            <person name="Ouyang S."/>
            <person name="Liu J."/>
            <person name="Jones K.M."/>
            <person name="Gansberger K."/>
            <person name="Moffat K."/>
            <person name="Hill J."/>
            <person name="Bera J."/>
            <person name="Fadrosh D."/>
            <person name="Jin S."/>
            <person name="Johri S."/>
            <person name="Kim M."/>
            <person name="Overton L."/>
            <person name="Reardon M."/>
            <person name="Tsitrin T."/>
            <person name="Vuong H."/>
            <person name="Weaver B."/>
            <person name="Ciecko A."/>
            <person name="Tallon L."/>
            <person name="Jackson J."/>
            <person name="Pai G."/>
            <person name="Aken S.V."/>
            <person name="Utterback T."/>
            <person name="Reidmuller S."/>
            <person name="Feldblyum T."/>
            <person name="Hsiao J."/>
            <person name="Zismann V."/>
            <person name="Iobst S."/>
            <person name="de Vazeille A.R."/>
            <person name="Buell C.R."/>
            <person name="Ying K."/>
            <person name="Li Y."/>
            <person name="Lu T."/>
            <person name="Huang Y."/>
            <person name="Zhao Q."/>
            <person name="Feng Q."/>
            <person name="Zhang L."/>
            <person name="Zhu J."/>
            <person name="Weng Q."/>
            <person name="Mu J."/>
            <person name="Lu Y."/>
            <person name="Fan D."/>
            <person name="Liu Y."/>
            <person name="Guan J."/>
            <person name="Zhang Y."/>
            <person name="Yu S."/>
            <person name="Liu X."/>
            <person name="Zhang Y."/>
            <person name="Hong G."/>
            <person name="Han B."/>
            <person name="Choisne N."/>
            <person name="Demange N."/>
            <person name="Orjeda G."/>
            <person name="Samain S."/>
            <person name="Cattolico L."/>
            <person name="Pelletier E."/>
            <person name="Couloux A."/>
            <person name="Segurens B."/>
            <person name="Wincker P."/>
            <person name="D'Hont A."/>
            <person name="Scarpelli C."/>
            <person name="Weissenbach J."/>
            <person name="Salanoubat M."/>
            <person name="Quetier F."/>
            <person name="Yu Y."/>
            <person name="Kim H.R."/>
            <person name="Rambo T."/>
            <person name="Currie J."/>
            <person name="Collura K."/>
            <person name="Luo M."/>
            <person name="Yang T."/>
            <person name="Ammiraju J.S.S."/>
            <person name="Engler F."/>
            <person name="Soderlund C."/>
            <person name="Wing R.A."/>
            <person name="Palmer L.E."/>
            <person name="de la Bastide M."/>
            <person name="Spiegel L."/>
            <person name="Nascimento L."/>
            <person name="Zutavern T."/>
            <person name="O'Shaughnessy A."/>
            <person name="Dike S."/>
            <person name="Dedhia N."/>
            <person name="Preston R."/>
            <person name="Balija V."/>
            <person name="McCombie W.R."/>
            <person name="Chow T."/>
            <person name="Chen H."/>
            <person name="Chung M."/>
            <person name="Chen C."/>
            <person name="Shaw J."/>
            <person name="Wu H."/>
            <person name="Hsiao K."/>
            <person name="Chao Y."/>
            <person name="Chu M."/>
            <person name="Cheng C."/>
            <person name="Hour A."/>
            <person name="Lee P."/>
            <person name="Lin S."/>
            <person name="Lin Y."/>
            <person name="Liou J."/>
            <person name="Liu S."/>
            <person name="Hsing Y."/>
            <person name="Raghuvanshi S."/>
            <person name="Mohanty A."/>
            <person name="Bharti A.K."/>
            <person name="Gaur A."/>
            <person name="Gupta V."/>
            <person name="Kumar D."/>
            <person name="Ravi V."/>
            <person name="Vij S."/>
            <person name="Kapur A."/>
            <person name="Khurana P."/>
            <person name="Khurana P."/>
            <person name="Khurana J.P."/>
            <person name="Tyagi A.K."/>
            <person name="Gaikwad K."/>
            <person name="Singh A."/>
            <person name="Dalal V."/>
            <person name="Srivastava S."/>
            <person name="Dixit A."/>
            <person name="Pal A.K."/>
            <person name="Ghazi I.A."/>
            <person name="Yadav M."/>
            <person name="Pandit A."/>
            <person name="Bhargava A."/>
            <person name="Sureshbabu K."/>
            <person name="Batra K."/>
            <person name="Sharma T.R."/>
            <person name="Mohapatra T."/>
            <person name="Singh N.K."/>
            <person name="Messing J."/>
            <person name="Nelson A.B."/>
            <person name="Fuks G."/>
            <person name="Kavchok S."/>
            <person name="Keizer G."/>
            <person name="Linton E."/>
            <person name="Llaca V."/>
            <person name="Song R."/>
            <person name="Tanyolac B."/>
            <person name="Young S."/>
            <person name="Ho-Il K."/>
            <person name="Hahn J.H."/>
            <person name="Sangsakoo G."/>
            <person name="Vanavichit A."/>
            <person name="de Mattos Luiz.A.T."/>
            <person name="Zimmer P.D."/>
            <person name="Malone G."/>
            <person name="Dellagostin O."/>
            <person name="de Oliveira A.C."/>
            <person name="Bevan M."/>
            <person name="Bancroft I."/>
            <person name="Minx P."/>
            <person name="Cordum H."/>
            <person name="Wilson R."/>
            <person name="Cheng Z."/>
            <person name="Jin W."/>
            <person name="Jiang J."/>
            <person name="Leong S.A."/>
            <person name="Iwama H."/>
            <person name="Gojobori T."/>
            <person name="Itoh T."/>
            <person name="Niimura Y."/>
            <person name="Fujii Y."/>
            <person name="Habara T."/>
            <person name="Sakai H."/>
            <person name="Sato Y."/>
            <person name="Wilson G."/>
            <person name="Kumar K."/>
            <person name="McCouch S."/>
            <person name="Juretic N."/>
            <person name="Hoen D."/>
            <person name="Wright S."/>
            <person name="Bruskiewich R."/>
            <person name="Bureau T."/>
            <person name="Miyao A."/>
            <person name="Hirochika H."/>
            <person name="Nishikawa T."/>
            <person name="Kadowaki K."/>
            <person name="Sugiura M."/>
            <person name="Burr B."/>
            <person name="Sasaki T."/>
        </authorList>
    </citation>
    <scope>NUCLEOTIDE SEQUENCE [LARGE SCALE GENOMIC DNA]</scope>
    <source>
        <strain evidence="3">cv. Nipponbare</strain>
    </source>
</reference>
<feature type="region of interest" description="Disordered" evidence="1">
    <location>
        <begin position="22"/>
        <end position="47"/>
    </location>
</feature>
<reference evidence="2 3" key="2">
    <citation type="journal article" date="2013" name="Plant Cell Physiol.">
        <title>Rice Annotation Project Database (RAP-DB): an integrative and interactive database for rice genomics.</title>
        <authorList>
            <person name="Sakai H."/>
            <person name="Lee S.S."/>
            <person name="Tanaka T."/>
            <person name="Numa H."/>
            <person name="Kim J."/>
            <person name="Kawahara Y."/>
            <person name="Wakimoto H."/>
            <person name="Yang C.C."/>
            <person name="Iwamoto M."/>
            <person name="Abe T."/>
            <person name="Yamada Y."/>
            <person name="Muto A."/>
            <person name="Inokuchi H."/>
            <person name="Ikemura T."/>
            <person name="Matsumoto T."/>
            <person name="Sasaki T."/>
            <person name="Itoh T."/>
        </authorList>
    </citation>
    <scope>NUCLEOTIDE SEQUENCE [LARGE SCALE GENOMIC DNA]</scope>
    <source>
        <strain evidence="3">cv. Nipponbare</strain>
    </source>
</reference>
<reference evidence="2 3" key="3">
    <citation type="journal article" date="2013" name="Rice">
        <title>Improvement of the Oryza sativa Nipponbare reference genome using next generation sequence and optical map data.</title>
        <authorList>
            <person name="Kawahara Y."/>
            <person name="de la Bastide M."/>
            <person name="Hamilton J.P."/>
            <person name="Kanamori H."/>
            <person name="McCombie W.R."/>
            <person name="Ouyang S."/>
            <person name="Schwartz D.C."/>
            <person name="Tanaka T."/>
            <person name="Wu J."/>
            <person name="Zhou S."/>
            <person name="Childs K.L."/>
            <person name="Davidson R.M."/>
            <person name="Lin H."/>
            <person name="Quesada-Ocampo L."/>
            <person name="Vaillancourt B."/>
            <person name="Sakai H."/>
            <person name="Lee S.S."/>
            <person name="Kim J."/>
            <person name="Numa H."/>
            <person name="Itoh T."/>
            <person name="Buell C.R."/>
            <person name="Matsumoto T."/>
        </authorList>
    </citation>
    <scope>NUCLEOTIDE SEQUENCE [LARGE SCALE GENOMIC DNA]</scope>
    <source>
        <strain evidence="3">cv. Nipponbare</strain>
    </source>
</reference>
<dbReference type="PaxDb" id="39947-A0A0N7KS45"/>
<evidence type="ECO:0000256" key="1">
    <source>
        <dbReference type="SAM" id="MobiDB-lite"/>
    </source>
</evidence>
<protein>
    <submittedName>
        <fullName evidence="2">Os10g0532901 protein</fullName>
    </submittedName>
</protein>